<dbReference type="InterPro" id="IPR015797">
    <property type="entry name" value="NUDIX_hydrolase-like_dom_sf"/>
</dbReference>
<feature type="domain" description="Nudix hydrolase" evidence="7">
    <location>
        <begin position="10"/>
        <end position="214"/>
    </location>
</feature>
<dbReference type="PANTHER" id="PTHR12318">
    <property type="entry name" value="TESTOSTERONE-REGULATED PROTEIN RP2"/>
    <property type="match status" value="1"/>
</dbReference>
<evidence type="ECO:0000259" key="7">
    <source>
        <dbReference type="PROSITE" id="PS51462"/>
    </source>
</evidence>
<dbReference type="OrthoDB" id="7183442at2"/>
<reference evidence="9" key="1">
    <citation type="submission" date="2016-10" db="EMBL/GenBank/DDBJ databases">
        <authorList>
            <person name="Varghese N."/>
            <person name="Submissions S."/>
        </authorList>
    </citation>
    <scope>NUCLEOTIDE SEQUENCE [LARGE SCALE GENOMIC DNA]</scope>
    <source>
        <strain evidence="9">DSM 45962</strain>
    </source>
</reference>
<dbReference type="AlphaFoldDB" id="A0A1I1NEP1"/>
<dbReference type="InterPro" id="IPR000086">
    <property type="entry name" value="NUDIX_hydrolase_dom"/>
</dbReference>
<dbReference type="CDD" id="cd18870">
    <property type="entry name" value="NUDIX_AcylCoAdiphos_Nudt19"/>
    <property type="match status" value="1"/>
</dbReference>
<keyword evidence="9" id="KW-1185">Reference proteome</keyword>
<evidence type="ECO:0000256" key="1">
    <source>
        <dbReference type="ARBA" id="ARBA00001936"/>
    </source>
</evidence>
<dbReference type="GO" id="GO:0016818">
    <property type="term" value="F:hydrolase activity, acting on acid anhydrides, in phosphorus-containing anhydrides"/>
    <property type="evidence" value="ECO:0007669"/>
    <property type="project" value="InterPro"/>
</dbReference>
<organism evidence="8 9">
    <name type="scientific">Klenkia taihuensis</name>
    <dbReference type="NCBI Taxonomy" id="1225127"/>
    <lineage>
        <taxon>Bacteria</taxon>
        <taxon>Bacillati</taxon>
        <taxon>Actinomycetota</taxon>
        <taxon>Actinomycetes</taxon>
        <taxon>Geodermatophilales</taxon>
        <taxon>Geodermatophilaceae</taxon>
        <taxon>Klenkia</taxon>
    </lineage>
</organism>
<dbReference type="GO" id="GO:0046872">
    <property type="term" value="F:metal ion binding"/>
    <property type="evidence" value="ECO:0007669"/>
    <property type="project" value="UniProtKB-KW"/>
</dbReference>
<keyword evidence="6" id="KW-0464">Manganese</keyword>
<evidence type="ECO:0000256" key="2">
    <source>
        <dbReference type="ARBA" id="ARBA00001946"/>
    </source>
</evidence>
<dbReference type="PANTHER" id="PTHR12318:SF0">
    <property type="entry name" value="ACYL-COENZYME A DIPHOSPHATASE NUDT19"/>
    <property type="match status" value="1"/>
</dbReference>
<evidence type="ECO:0000256" key="6">
    <source>
        <dbReference type="ARBA" id="ARBA00023211"/>
    </source>
</evidence>
<dbReference type="STRING" id="1225127.SAMN05661030_2098"/>
<evidence type="ECO:0000256" key="3">
    <source>
        <dbReference type="ARBA" id="ARBA00022723"/>
    </source>
</evidence>
<comment type="cofactor">
    <cofactor evidence="2">
        <name>Mg(2+)</name>
        <dbReference type="ChEBI" id="CHEBI:18420"/>
    </cofactor>
</comment>
<gene>
    <name evidence="8" type="ORF">SAMN05661030_2098</name>
</gene>
<comment type="cofactor">
    <cofactor evidence="1">
        <name>Mn(2+)</name>
        <dbReference type="ChEBI" id="CHEBI:29035"/>
    </cofactor>
</comment>
<evidence type="ECO:0000256" key="5">
    <source>
        <dbReference type="ARBA" id="ARBA00022842"/>
    </source>
</evidence>
<keyword evidence="3" id="KW-0479">Metal-binding</keyword>
<dbReference type="SUPFAM" id="SSF55811">
    <property type="entry name" value="Nudix"/>
    <property type="match status" value="1"/>
</dbReference>
<dbReference type="RefSeq" id="WP_091557615.1">
    <property type="nucleotide sequence ID" value="NZ_BNAC01000004.1"/>
</dbReference>
<dbReference type="Proteomes" id="UP000199022">
    <property type="component" value="Unassembled WGS sequence"/>
</dbReference>
<proteinExistence type="predicted"/>
<evidence type="ECO:0000313" key="9">
    <source>
        <dbReference type="Proteomes" id="UP000199022"/>
    </source>
</evidence>
<evidence type="ECO:0000313" key="8">
    <source>
        <dbReference type="EMBL" id="SFC96151.1"/>
    </source>
</evidence>
<dbReference type="Gene3D" id="3.90.79.10">
    <property type="entry name" value="Nucleoside Triphosphate Pyrophosphohydrolase"/>
    <property type="match status" value="1"/>
</dbReference>
<sequence>MAPAGQTPAQPRQAATVLLLRDGADGVEVHLQRRTRGMPFAGGMTAYIGGGVDPRDGGADLDWVGPGPADWARTWGCDEPTARQLVCAAVRETFEEAGVLLAGPASGGVVPDVSGPAWEAQRRALVTRELALSELLADRGLALRSDLLRPFAHWITPPVEPRRYDTKFFAAALPVGQEAQDVSGEADEAGWSTPAAALAEHEAGLRPMLPPTIHTLGQLAAFPDVAAVLAGCPPAPLEPISPTFAEDADGQKWALLPDGTRIRVVVPLPGV</sequence>
<dbReference type="InterPro" id="IPR039121">
    <property type="entry name" value="NUDT19"/>
</dbReference>
<name>A0A1I1NEP1_9ACTN</name>
<keyword evidence="5" id="KW-0460">Magnesium</keyword>
<dbReference type="PROSITE" id="PS51462">
    <property type="entry name" value="NUDIX"/>
    <property type="match status" value="1"/>
</dbReference>
<accession>A0A1I1NEP1</accession>
<protein>
    <recommendedName>
        <fullName evidence="7">Nudix hydrolase domain-containing protein</fullName>
    </recommendedName>
</protein>
<keyword evidence="4" id="KW-0378">Hydrolase</keyword>
<evidence type="ECO:0000256" key="4">
    <source>
        <dbReference type="ARBA" id="ARBA00022801"/>
    </source>
</evidence>
<dbReference type="EMBL" id="FOMD01000002">
    <property type="protein sequence ID" value="SFC96151.1"/>
    <property type="molecule type" value="Genomic_DNA"/>
</dbReference>